<dbReference type="Gene3D" id="2.40.160.120">
    <property type="match status" value="1"/>
</dbReference>
<dbReference type="SUPFAM" id="SSF144000">
    <property type="entry name" value="Oxysterol-binding protein-like"/>
    <property type="match status" value="1"/>
</dbReference>
<dbReference type="InterPro" id="IPR002110">
    <property type="entry name" value="Ankyrin_rpt"/>
</dbReference>
<feature type="coiled-coil region" evidence="10">
    <location>
        <begin position="917"/>
        <end position="947"/>
    </location>
</feature>
<dbReference type="PROSITE" id="PS50088">
    <property type="entry name" value="ANK_REPEAT"/>
    <property type="match status" value="2"/>
</dbReference>
<comment type="caution">
    <text evidence="12">The sequence shown here is derived from an EMBL/GenBank/DDBJ whole genome shotgun (WGS) entry which is preliminary data.</text>
</comment>
<protein>
    <recommendedName>
        <fullName evidence="11">PH domain-containing protein</fullName>
    </recommendedName>
</protein>
<organism evidence="12 13">
    <name type="scientific">Basidiobolus meristosporus CBS 931.73</name>
    <dbReference type="NCBI Taxonomy" id="1314790"/>
    <lineage>
        <taxon>Eukaryota</taxon>
        <taxon>Fungi</taxon>
        <taxon>Fungi incertae sedis</taxon>
        <taxon>Zoopagomycota</taxon>
        <taxon>Entomophthoromycotina</taxon>
        <taxon>Basidiobolomycetes</taxon>
        <taxon>Basidiobolales</taxon>
        <taxon>Basidiobolaceae</taxon>
        <taxon>Basidiobolus</taxon>
    </lineage>
</organism>
<dbReference type="GO" id="GO:0032934">
    <property type="term" value="F:sterol binding"/>
    <property type="evidence" value="ECO:0007669"/>
    <property type="project" value="TreeGrafter"/>
</dbReference>
<dbReference type="GO" id="GO:0097038">
    <property type="term" value="C:perinuclear endoplasmic reticulum"/>
    <property type="evidence" value="ECO:0007669"/>
    <property type="project" value="TreeGrafter"/>
</dbReference>
<feature type="repeat" description="ANK" evidence="8">
    <location>
        <begin position="162"/>
        <end position="194"/>
    </location>
</feature>
<dbReference type="InterPro" id="IPR001849">
    <property type="entry name" value="PH_domain"/>
</dbReference>
<reference evidence="12 13" key="1">
    <citation type="submission" date="2016-07" db="EMBL/GenBank/DDBJ databases">
        <title>Pervasive Adenine N6-methylation of Active Genes in Fungi.</title>
        <authorList>
            <consortium name="DOE Joint Genome Institute"/>
            <person name="Mondo S.J."/>
            <person name="Dannebaum R.O."/>
            <person name="Kuo R.C."/>
            <person name="Labutti K."/>
            <person name="Haridas S."/>
            <person name="Kuo A."/>
            <person name="Salamov A."/>
            <person name="Ahrendt S.R."/>
            <person name="Lipzen A."/>
            <person name="Sullivan W."/>
            <person name="Andreopoulos W.B."/>
            <person name="Clum A."/>
            <person name="Lindquist E."/>
            <person name="Daum C."/>
            <person name="Ramamoorthy G.K."/>
            <person name="Gryganskyi A."/>
            <person name="Culley D."/>
            <person name="Magnuson J.K."/>
            <person name="James T.Y."/>
            <person name="O'Malley M.A."/>
            <person name="Stajich J.E."/>
            <person name="Spatafora J.W."/>
            <person name="Visel A."/>
            <person name="Grigoriev I.V."/>
        </authorList>
    </citation>
    <scope>NUCLEOTIDE SEQUENCE [LARGE SCALE GENOMIC DNA]</scope>
    <source>
        <strain evidence="12 13">CBS 931.73</strain>
    </source>
</reference>
<dbReference type="Gene3D" id="3.30.70.3490">
    <property type="match status" value="1"/>
</dbReference>
<dbReference type="GO" id="GO:0030011">
    <property type="term" value="P:maintenance of cell polarity"/>
    <property type="evidence" value="ECO:0007669"/>
    <property type="project" value="TreeGrafter"/>
</dbReference>
<evidence type="ECO:0000256" key="5">
    <source>
        <dbReference type="ARBA" id="ARBA00023043"/>
    </source>
</evidence>
<dbReference type="PANTHER" id="PTHR10972">
    <property type="entry name" value="OXYSTEROL-BINDING PROTEIN-RELATED"/>
    <property type="match status" value="1"/>
</dbReference>
<dbReference type="GO" id="GO:0006887">
    <property type="term" value="P:exocytosis"/>
    <property type="evidence" value="ECO:0007669"/>
    <property type="project" value="TreeGrafter"/>
</dbReference>
<dbReference type="GO" id="GO:0120009">
    <property type="term" value="P:intermembrane lipid transfer"/>
    <property type="evidence" value="ECO:0007669"/>
    <property type="project" value="UniProtKB-ARBA"/>
</dbReference>
<dbReference type="GO" id="GO:0006897">
    <property type="term" value="P:endocytosis"/>
    <property type="evidence" value="ECO:0007669"/>
    <property type="project" value="TreeGrafter"/>
</dbReference>
<dbReference type="Pfam" id="PF00169">
    <property type="entry name" value="PH"/>
    <property type="match status" value="1"/>
</dbReference>
<evidence type="ECO:0000256" key="8">
    <source>
        <dbReference type="PROSITE-ProRule" id="PRU00023"/>
    </source>
</evidence>
<dbReference type="STRING" id="1314790.A0A1Y1XG99"/>
<evidence type="ECO:0000256" key="4">
    <source>
        <dbReference type="ARBA" id="ARBA00022737"/>
    </source>
</evidence>
<proteinExistence type="inferred from homology"/>
<dbReference type="Proteomes" id="UP000193498">
    <property type="component" value="Unassembled WGS sequence"/>
</dbReference>
<keyword evidence="2" id="KW-0813">Transport</keyword>
<dbReference type="GO" id="GO:0005829">
    <property type="term" value="C:cytosol"/>
    <property type="evidence" value="ECO:0007669"/>
    <property type="project" value="TreeGrafter"/>
</dbReference>
<dbReference type="PROSITE" id="PS01013">
    <property type="entry name" value="OSBP"/>
    <property type="match status" value="1"/>
</dbReference>
<evidence type="ECO:0000256" key="7">
    <source>
        <dbReference type="ARBA" id="ARBA00023121"/>
    </source>
</evidence>
<dbReference type="Pfam" id="PF12796">
    <property type="entry name" value="Ank_2"/>
    <property type="match status" value="1"/>
</dbReference>
<evidence type="ECO:0000259" key="11">
    <source>
        <dbReference type="PROSITE" id="PS50003"/>
    </source>
</evidence>
<dbReference type="GO" id="GO:0034727">
    <property type="term" value="P:piecemeal microautophagy of the nucleus"/>
    <property type="evidence" value="ECO:0007669"/>
    <property type="project" value="TreeGrafter"/>
</dbReference>
<keyword evidence="3" id="KW-0597">Phosphoprotein</keyword>
<dbReference type="EMBL" id="MCFE01000602">
    <property type="protein sequence ID" value="ORX84788.1"/>
    <property type="molecule type" value="Genomic_DNA"/>
</dbReference>
<dbReference type="PANTHER" id="PTHR10972:SF205">
    <property type="entry name" value="OXYSTEROL-BINDING PROTEIN 1"/>
    <property type="match status" value="1"/>
</dbReference>
<dbReference type="Pfam" id="PF00023">
    <property type="entry name" value="Ank"/>
    <property type="match status" value="1"/>
</dbReference>
<dbReference type="FunFam" id="2.30.29.30:FF:000061">
    <property type="entry name" value="Oxysterol binding protein 1"/>
    <property type="match status" value="1"/>
</dbReference>
<dbReference type="SUPFAM" id="SSF48403">
    <property type="entry name" value="Ankyrin repeat"/>
    <property type="match status" value="1"/>
</dbReference>
<dbReference type="InterPro" id="IPR000648">
    <property type="entry name" value="Oxysterol-bd"/>
</dbReference>
<accession>A0A1Y1XG99</accession>
<keyword evidence="10" id="KW-0175">Coiled coil</keyword>
<dbReference type="InParanoid" id="A0A1Y1XG99"/>
<feature type="repeat" description="ANK" evidence="8">
    <location>
        <begin position="62"/>
        <end position="85"/>
    </location>
</feature>
<dbReference type="SMART" id="SM00233">
    <property type="entry name" value="PH"/>
    <property type="match status" value="1"/>
</dbReference>
<dbReference type="SUPFAM" id="SSF50729">
    <property type="entry name" value="PH domain-like"/>
    <property type="match status" value="1"/>
</dbReference>
<dbReference type="Gene3D" id="1.25.40.20">
    <property type="entry name" value="Ankyrin repeat-containing domain"/>
    <property type="match status" value="2"/>
</dbReference>
<sequence>MLIEFRPSGNLEAIRTIVSSCVATSPSNNVFPLHMAAGSANKAITEFILSLTEVDVNQQDHSGNTALHISASLGRVEIVKLLLKHHDIDDTIVNRDGKQPHHVAVSGEVLRLLEQSRHEFMEKRNSDILRFLSSSNIRSFIQVFLDNRARSLLDINLSESENGFSALHIAAMLNDAESVQALLKMGVDVYIRDHKEHLPIDLTKCPNIRTILKQAMNTSQVIIHSPGKTLSGFLQKWTNYAGGYKTRWFVLENGVLSYYMNQTQAKDACRGAVNVRSASITIHKQDNSRFDIIGPQSTKYYLRANHPVEAKRWVLALNQAKSSLEHGENIPEGSTLSRSPYILPNSPCFPYTPDQSPTNSIFGIPPASPALKLTFERRLSSLGTQQVDLDSSDEDSEDPEKLPSWKITSAITELISQQLHIAQALEELSTECDKKDAIQKALLSANRLAESASRSLREQERYWKGKYLRQSQQYGLWVENFKHLAYENHALQRDIELGKARFPSIAEINEKELEAEEEQDDEFYDAVDYEVPSDSFVPTEFYSEREKRAKIIATSYKGYPKDLRTQLPIQSLSGKPDLSLWSVLANSIGKDLTRIALPVYFNEPTSMLQRLCEEMEYSELADMAAQHSDSLHRLLWVAAFAMTNYSGSEHRIAKPFNPLLGETFEYVRPDKGYRYISEQVSHHPPISACYCESPNFEFYAEVDCKTKFYGKSFELFPAGLTHLHLKIPRKFVEKEEQTDRANPPDSQAVLEHFSWKKVTTRVNNILIGKIYLENYGDMEIINHRTGEMCILSFKERRWGSSEKNLVEGVVKDKHGKPIWRLHGKWSEFLAARMIDGSTEPFPGDKQIKCKEIVPIPIVYNRCVETTNPVVLLWKKKKGLTGEIPFNLTPFAITLNDCPETLIHYLAPTDSRLRPDQKALERGEYEIAQKEKMRLEEKQRVKRKENEQDPNFTWSPRWFVRDYDPDSQKGYWRFTHQYWEVREKSGQTDPCKESTAWRNTLDIF</sequence>
<dbReference type="InterPro" id="IPR018494">
    <property type="entry name" value="Oxysterol-bd_CS"/>
</dbReference>
<dbReference type="PROSITE" id="PS50297">
    <property type="entry name" value="ANK_REP_REGION"/>
    <property type="match status" value="2"/>
</dbReference>
<evidence type="ECO:0000256" key="3">
    <source>
        <dbReference type="ARBA" id="ARBA00022553"/>
    </source>
</evidence>
<keyword evidence="7" id="KW-0446">Lipid-binding</keyword>
<keyword evidence="4" id="KW-0677">Repeat</keyword>
<dbReference type="FunFam" id="2.40.160.120:FF:000001">
    <property type="entry name" value="Oxysterol-binding protein"/>
    <property type="match status" value="1"/>
</dbReference>
<feature type="domain" description="PH" evidence="11">
    <location>
        <begin position="227"/>
        <end position="322"/>
    </location>
</feature>
<dbReference type="FunCoup" id="A0A1Y1XG99">
    <property type="interactions" value="621"/>
</dbReference>
<dbReference type="Gene3D" id="2.30.29.30">
    <property type="entry name" value="Pleckstrin-homology domain (PH domain)/Phosphotyrosine-binding domain (PTB)"/>
    <property type="match status" value="1"/>
</dbReference>
<dbReference type="OrthoDB" id="1854502at2759"/>
<dbReference type="PROSITE" id="PS50003">
    <property type="entry name" value="PH_DOMAIN"/>
    <property type="match status" value="1"/>
</dbReference>
<evidence type="ECO:0000256" key="1">
    <source>
        <dbReference type="ARBA" id="ARBA00008842"/>
    </source>
</evidence>
<evidence type="ECO:0000256" key="10">
    <source>
        <dbReference type="SAM" id="Coils"/>
    </source>
</evidence>
<dbReference type="GO" id="GO:0005635">
    <property type="term" value="C:nuclear envelope"/>
    <property type="evidence" value="ECO:0007669"/>
    <property type="project" value="TreeGrafter"/>
</dbReference>
<dbReference type="InterPro" id="IPR037239">
    <property type="entry name" value="OSBP_sf"/>
</dbReference>
<dbReference type="InterPro" id="IPR011993">
    <property type="entry name" value="PH-like_dom_sf"/>
</dbReference>
<keyword evidence="5 8" id="KW-0040">ANK repeat</keyword>
<evidence type="ECO:0000256" key="2">
    <source>
        <dbReference type="ARBA" id="ARBA00022448"/>
    </source>
</evidence>
<comment type="similarity">
    <text evidence="1 9">Belongs to the OSBP family.</text>
</comment>
<keyword evidence="13" id="KW-1185">Reference proteome</keyword>
<evidence type="ECO:0000313" key="13">
    <source>
        <dbReference type="Proteomes" id="UP000193498"/>
    </source>
</evidence>
<evidence type="ECO:0000313" key="12">
    <source>
        <dbReference type="EMBL" id="ORX84788.1"/>
    </source>
</evidence>
<evidence type="ECO:0000256" key="9">
    <source>
        <dbReference type="RuleBase" id="RU003844"/>
    </source>
</evidence>
<evidence type="ECO:0000256" key="6">
    <source>
        <dbReference type="ARBA" id="ARBA00023055"/>
    </source>
</evidence>
<name>A0A1Y1XG99_9FUNG</name>
<dbReference type="GO" id="GO:0005886">
    <property type="term" value="C:plasma membrane"/>
    <property type="evidence" value="ECO:0007669"/>
    <property type="project" value="TreeGrafter"/>
</dbReference>
<dbReference type="Pfam" id="PF01237">
    <property type="entry name" value="Oxysterol_BP"/>
    <property type="match status" value="1"/>
</dbReference>
<dbReference type="InterPro" id="IPR036770">
    <property type="entry name" value="Ankyrin_rpt-contain_sf"/>
</dbReference>
<dbReference type="AlphaFoldDB" id="A0A1Y1XG99"/>
<gene>
    <name evidence="12" type="ORF">K493DRAFT_291733</name>
</gene>
<keyword evidence="6" id="KW-0445">Lipid transport</keyword>
<dbReference type="SMART" id="SM00248">
    <property type="entry name" value="ANK"/>
    <property type="match status" value="3"/>
</dbReference>